<dbReference type="Proteomes" id="UP000217446">
    <property type="component" value="Unassembled WGS sequence"/>
</dbReference>
<accession>A0A250VKZ5</accession>
<reference evidence="2" key="1">
    <citation type="submission" date="2017-05" db="EMBL/GenBank/DDBJ databases">
        <title>Streptomyces olivochromogenes NBRC 3561 whole genome shotgun sequence.</title>
        <authorList>
            <person name="Dohra H."/>
            <person name="Kodani S."/>
        </authorList>
    </citation>
    <scope>NUCLEOTIDE SEQUENCE [LARGE SCALE GENOMIC DNA]</scope>
    <source>
        <strain evidence="2">NBRC 3561</strain>
    </source>
</reference>
<dbReference type="EMBL" id="BDQI01000015">
    <property type="protein sequence ID" value="GAX54756.1"/>
    <property type="molecule type" value="Genomic_DNA"/>
</dbReference>
<dbReference type="AlphaFoldDB" id="A0A250VKZ5"/>
<gene>
    <name evidence="1" type="ORF">SO3561_06309</name>
</gene>
<comment type="caution">
    <text evidence="1">The sequence shown here is derived from an EMBL/GenBank/DDBJ whole genome shotgun (WGS) entry which is preliminary data.</text>
</comment>
<sequence>MTDISSWIPVDDSEIDLEGVEYLLSEATAQDPTDDFALKIRVKIDGVKYVSKFMLSETDVYEKGERVVVATLVPVFVRQVKRQLAETRPL</sequence>
<keyword evidence="2" id="KW-1185">Reference proteome</keyword>
<evidence type="ECO:0000313" key="2">
    <source>
        <dbReference type="Proteomes" id="UP000217446"/>
    </source>
</evidence>
<dbReference type="RefSeq" id="WP_159064477.1">
    <property type="nucleotide sequence ID" value="NZ_BDQI01000015.1"/>
</dbReference>
<organism evidence="1 2">
    <name type="scientific">Streptomyces olivochromogenes</name>
    <dbReference type="NCBI Taxonomy" id="1963"/>
    <lineage>
        <taxon>Bacteria</taxon>
        <taxon>Bacillati</taxon>
        <taxon>Actinomycetota</taxon>
        <taxon>Actinomycetes</taxon>
        <taxon>Kitasatosporales</taxon>
        <taxon>Streptomycetaceae</taxon>
        <taxon>Streptomyces</taxon>
    </lineage>
</organism>
<protein>
    <submittedName>
        <fullName evidence="1">Uncharacterized protein</fullName>
    </submittedName>
</protein>
<proteinExistence type="predicted"/>
<name>A0A250VKZ5_STROL</name>
<evidence type="ECO:0000313" key="1">
    <source>
        <dbReference type="EMBL" id="GAX54756.1"/>
    </source>
</evidence>